<dbReference type="InterPro" id="IPR040442">
    <property type="entry name" value="Pyrv_kinase-like_dom_sf"/>
</dbReference>
<keyword evidence="3 5" id="KW-0456">Lyase</keyword>
<organism evidence="5 6">
    <name type="scientific">Amycolatopsis albidoflavus</name>
    <dbReference type="NCBI Taxonomy" id="102226"/>
    <lineage>
        <taxon>Bacteria</taxon>
        <taxon>Bacillati</taxon>
        <taxon>Actinomycetota</taxon>
        <taxon>Actinomycetes</taxon>
        <taxon>Pseudonocardiales</taxon>
        <taxon>Pseudonocardiaceae</taxon>
        <taxon>Amycolatopsis</taxon>
    </lineage>
</organism>
<dbReference type="RefSeq" id="WP_344277860.1">
    <property type="nucleotide sequence ID" value="NZ_BAAAHV010000013.1"/>
</dbReference>
<dbReference type="Proteomes" id="UP001597542">
    <property type="component" value="Unassembled WGS sequence"/>
</dbReference>
<dbReference type="InterPro" id="IPR050251">
    <property type="entry name" value="HpcH-HpaI_aldolase"/>
</dbReference>
<dbReference type="PANTHER" id="PTHR30502">
    <property type="entry name" value="2-KETO-3-DEOXY-L-RHAMNONATE ALDOLASE"/>
    <property type="match status" value="1"/>
</dbReference>
<comment type="similarity">
    <text evidence="1">Belongs to the HpcH/HpaI aldolase family.</text>
</comment>
<dbReference type="InterPro" id="IPR015813">
    <property type="entry name" value="Pyrv/PenolPyrv_kinase-like_dom"/>
</dbReference>
<evidence type="ECO:0000256" key="1">
    <source>
        <dbReference type="ARBA" id="ARBA00005568"/>
    </source>
</evidence>
<keyword evidence="6" id="KW-1185">Reference proteome</keyword>
<evidence type="ECO:0000259" key="4">
    <source>
        <dbReference type="Pfam" id="PF03328"/>
    </source>
</evidence>
<gene>
    <name evidence="5" type="ORF">ACFSUT_05230</name>
</gene>
<comment type="caution">
    <text evidence="5">The sequence shown here is derived from an EMBL/GenBank/DDBJ whole genome shotgun (WGS) entry which is preliminary data.</text>
</comment>
<dbReference type="PANTHER" id="PTHR30502:SF0">
    <property type="entry name" value="PHOSPHOENOLPYRUVATE CARBOXYLASE FAMILY PROTEIN"/>
    <property type="match status" value="1"/>
</dbReference>
<protein>
    <submittedName>
        <fullName evidence="5">HpcH/HpaI aldolase/citrate lyase family protein</fullName>
    </submittedName>
</protein>
<dbReference type="SUPFAM" id="SSF51621">
    <property type="entry name" value="Phosphoenolpyruvate/pyruvate domain"/>
    <property type="match status" value="1"/>
</dbReference>
<accession>A0ABW5HRL4</accession>
<evidence type="ECO:0000313" key="6">
    <source>
        <dbReference type="Proteomes" id="UP001597542"/>
    </source>
</evidence>
<feature type="domain" description="HpcH/HpaI aldolase/citrate lyase" evidence="4">
    <location>
        <begin position="20"/>
        <end position="245"/>
    </location>
</feature>
<dbReference type="Gene3D" id="3.20.20.60">
    <property type="entry name" value="Phosphoenolpyruvate-binding domains"/>
    <property type="match status" value="1"/>
</dbReference>
<evidence type="ECO:0000256" key="3">
    <source>
        <dbReference type="ARBA" id="ARBA00023239"/>
    </source>
</evidence>
<reference evidence="6" key="1">
    <citation type="journal article" date="2019" name="Int. J. Syst. Evol. Microbiol.">
        <title>The Global Catalogue of Microorganisms (GCM) 10K type strain sequencing project: providing services to taxonomists for standard genome sequencing and annotation.</title>
        <authorList>
            <consortium name="The Broad Institute Genomics Platform"/>
            <consortium name="The Broad Institute Genome Sequencing Center for Infectious Disease"/>
            <person name="Wu L."/>
            <person name="Ma J."/>
        </authorList>
    </citation>
    <scope>NUCLEOTIDE SEQUENCE [LARGE SCALE GENOMIC DNA]</scope>
    <source>
        <strain evidence="6">CGMCC 4.7638</strain>
    </source>
</reference>
<dbReference type="Pfam" id="PF03328">
    <property type="entry name" value="HpcH_HpaI"/>
    <property type="match status" value="1"/>
</dbReference>
<dbReference type="InterPro" id="IPR005000">
    <property type="entry name" value="Aldolase/citrate-lyase_domain"/>
</dbReference>
<evidence type="ECO:0000256" key="2">
    <source>
        <dbReference type="ARBA" id="ARBA00022723"/>
    </source>
</evidence>
<proteinExistence type="inferred from homology"/>
<evidence type="ECO:0000313" key="5">
    <source>
        <dbReference type="EMBL" id="MFD2479664.1"/>
    </source>
</evidence>
<sequence length="284" mass="30335">MRPNHTLARLRNGRLAVGTWLQLHSVHAARLLVAQGCFDWMLVDFEHTPVDHTTAAHIFSAIADFSGGRTTPLARVATGSVDQIKQALDAGCQGIIAPMINTAEEAAAVVRWSRFPPEGDRGAGGLAPHLSFGVSRPAYLAEANRETLVGIQIETAEGVENIKSILDVPGIDLIFVGPNDLHLSLGLPAMFWSGHDRFRSAVATVTDACAQAGMPTGILCRDATGVKDRASDGFTFIGMGSDAHFMLTFAGEQYGELHGIEEPPETWCNAIIPPTDRDSARDAG</sequence>
<dbReference type="EMBL" id="JBHUKQ010000004">
    <property type="protein sequence ID" value="MFD2479664.1"/>
    <property type="molecule type" value="Genomic_DNA"/>
</dbReference>
<keyword evidence="2" id="KW-0479">Metal-binding</keyword>
<name>A0ABW5HRL4_9PSEU</name>
<dbReference type="GO" id="GO:0016829">
    <property type="term" value="F:lyase activity"/>
    <property type="evidence" value="ECO:0007669"/>
    <property type="project" value="UniProtKB-KW"/>
</dbReference>